<dbReference type="InterPro" id="IPR022496">
    <property type="entry name" value="T6A_TsaB"/>
</dbReference>
<dbReference type="PANTHER" id="PTHR11735">
    <property type="entry name" value="TRNA N6-ADENOSINE THREONYLCARBAMOYLTRANSFERASE"/>
    <property type="match status" value="1"/>
</dbReference>
<dbReference type="PANTHER" id="PTHR11735:SF11">
    <property type="entry name" value="TRNA THREONYLCARBAMOYLADENOSINE BIOSYNTHESIS PROTEIN TSAB"/>
    <property type="match status" value="1"/>
</dbReference>
<gene>
    <name evidence="2" type="primary">tsaB</name>
    <name evidence="2" type="ORF">LNQ49_15570</name>
</gene>
<dbReference type="CDD" id="cd24032">
    <property type="entry name" value="ASKHA_NBD_TsaB"/>
    <property type="match status" value="1"/>
</dbReference>
<dbReference type="GO" id="GO:0061711">
    <property type="term" value="F:tRNA N(6)-L-threonylcarbamoyladenine synthase activity"/>
    <property type="evidence" value="ECO:0007669"/>
    <property type="project" value="UniProtKB-EC"/>
</dbReference>
<keyword evidence="2" id="KW-0012">Acyltransferase</keyword>
<evidence type="ECO:0000313" key="2">
    <source>
        <dbReference type="EMBL" id="MCC9072998.1"/>
    </source>
</evidence>
<dbReference type="EMBL" id="JAJJMO010000001">
    <property type="protein sequence ID" value="MCC9072998.1"/>
    <property type="molecule type" value="Genomic_DNA"/>
</dbReference>
<accession>A0ABS8MW25</accession>
<reference evidence="2" key="1">
    <citation type="submission" date="2021-11" db="EMBL/GenBank/DDBJ databases">
        <title>Description of novel Flavobacterium species.</title>
        <authorList>
            <person name="Saticioglu I.B."/>
            <person name="Ay H."/>
            <person name="Altun S."/>
            <person name="Duman M."/>
        </authorList>
    </citation>
    <scope>NUCLEOTIDE SEQUENCE</scope>
    <source>
        <strain evidence="2">F-65</strain>
    </source>
</reference>
<dbReference type="InterPro" id="IPR043129">
    <property type="entry name" value="ATPase_NBD"/>
</dbReference>
<keyword evidence="3" id="KW-1185">Reference proteome</keyword>
<protein>
    <submittedName>
        <fullName evidence="2">tRNA (Adenosine(37)-N6)-threonylcarbamoyltransferase complex dimerization subunit type 1 TsaB</fullName>
        <ecNumber evidence="2">2.3.1.234</ecNumber>
    </submittedName>
</protein>
<feature type="domain" description="Gcp-like" evidence="1">
    <location>
        <begin position="36"/>
        <end position="144"/>
    </location>
</feature>
<dbReference type="SUPFAM" id="SSF53067">
    <property type="entry name" value="Actin-like ATPase domain"/>
    <property type="match status" value="2"/>
</dbReference>
<dbReference type="InterPro" id="IPR000905">
    <property type="entry name" value="Gcp-like_dom"/>
</dbReference>
<evidence type="ECO:0000259" key="1">
    <source>
        <dbReference type="Pfam" id="PF00814"/>
    </source>
</evidence>
<proteinExistence type="predicted"/>
<dbReference type="Gene3D" id="3.30.420.40">
    <property type="match status" value="2"/>
</dbReference>
<dbReference type="EC" id="2.3.1.234" evidence="2"/>
<organism evidence="2 3">
    <name type="scientific">Flavobacterium pisciphilum</name>
    <dbReference type="NCBI Taxonomy" id="2893755"/>
    <lineage>
        <taxon>Bacteria</taxon>
        <taxon>Pseudomonadati</taxon>
        <taxon>Bacteroidota</taxon>
        <taxon>Flavobacteriia</taxon>
        <taxon>Flavobacteriales</taxon>
        <taxon>Flavobacteriaceae</taxon>
        <taxon>Flavobacterium</taxon>
    </lineage>
</organism>
<keyword evidence="2" id="KW-0808">Transferase</keyword>
<comment type="caution">
    <text evidence="2">The sequence shown here is derived from an EMBL/GenBank/DDBJ whole genome shotgun (WGS) entry which is preliminary data.</text>
</comment>
<evidence type="ECO:0000313" key="3">
    <source>
        <dbReference type="Proteomes" id="UP001430919"/>
    </source>
</evidence>
<dbReference type="RefSeq" id="WP_229989950.1">
    <property type="nucleotide sequence ID" value="NZ_JAJJMO010000001.1"/>
</dbReference>
<dbReference type="Proteomes" id="UP001430919">
    <property type="component" value="Unassembled WGS sequence"/>
</dbReference>
<dbReference type="NCBIfam" id="TIGR03725">
    <property type="entry name" value="T6A_YeaZ"/>
    <property type="match status" value="1"/>
</dbReference>
<dbReference type="Pfam" id="PF00814">
    <property type="entry name" value="TsaD"/>
    <property type="match status" value="1"/>
</dbReference>
<name>A0ABS8MW25_9FLAO</name>
<sequence length="223" mass="25011">MAYILNIETATKNCSVALAKEGKIILCKEISEEGYSHAERLHVFIEECIQEAGISFQDLSAIAVSQGPGSYTGLRIGVSAAKGLCFALEIPLIAIDTLQTLASQVNNTDGLIVPMLDARRMEVYSAVFNSKLEKQREILAEIITENSFEEYNEKLYFVGDCAEKCKTVLTKENFIFLEDIKYPSAKEMSAISFDKYKKSDTVDVAYFEPYYLKDFMVTTPKKQ</sequence>